<accession>A0ABQ2JKW1</accession>
<protein>
    <recommendedName>
        <fullName evidence="4">ArsR family transcriptional regulator</fullName>
    </recommendedName>
</protein>
<evidence type="ECO:0000313" key="3">
    <source>
        <dbReference type="Proteomes" id="UP000600080"/>
    </source>
</evidence>
<dbReference type="Proteomes" id="UP000600080">
    <property type="component" value="Unassembled WGS sequence"/>
</dbReference>
<dbReference type="InterPro" id="IPR036388">
    <property type="entry name" value="WH-like_DNA-bd_sf"/>
</dbReference>
<evidence type="ECO:0000256" key="1">
    <source>
        <dbReference type="SAM" id="MobiDB-lite"/>
    </source>
</evidence>
<organism evidence="2 3">
    <name type="scientific">Streptomyces kronopolitis</name>
    <dbReference type="NCBI Taxonomy" id="1612435"/>
    <lineage>
        <taxon>Bacteria</taxon>
        <taxon>Bacillati</taxon>
        <taxon>Actinomycetota</taxon>
        <taxon>Actinomycetes</taxon>
        <taxon>Kitasatosporales</taxon>
        <taxon>Streptomycetaceae</taxon>
        <taxon>Streptomyces</taxon>
    </lineage>
</organism>
<dbReference type="Gene3D" id="1.10.10.10">
    <property type="entry name" value="Winged helix-like DNA-binding domain superfamily/Winged helix DNA-binding domain"/>
    <property type="match status" value="1"/>
</dbReference>
<comment type="caution">
    <text evidence="2">The sequence shown here is derived from an EMBL/GenBank/DDBJ whole genome shotgun (WGS) entry which is preliminary data.</text>
</comment>
<keyword evidence="3" id="KW-1185">Reference proteome</keyword>
<reference evidence="3" key="1">
    <citation type="journal article" date="2019" name="Int. J. Syst. Evol. Microbiol.">
        <title>The Global Catalogue of Microorganisms (GCM) 10K type strain sequencing project: providing services to taxonomists for standard genome sequencing and annotation.</title>
        <authorList>
            <consortium name="The Broad Institute Genomics Platform"/>
            <consortium name="The Broad Institute Genome Sequencing Center for Infectious Disease"/>
            <person name="Wu L."/>
            <person name="Ma J."/>
        </authorList>
    </citation>
    <scope>NUCLEOTIDE SEQUENCE [LARGE SCALE GENOMIC DNA]</scope>
    <source>
        <strain evidence="3">CGMCC 4.7323</strain>
    </source>
</reference>
<gene>
    <name evidence="2" type="ORF">GCM10012285_32680</name>
</gene>
<dbReference type="InterPro" id="IPR036390">
    <property type="entry name" value="WH_DNA-bd_sf"/>
</dbReference>
<feature type="region of interest" description="Disordered" evidence="1">
    <location>
        <begin position="1"/>
        <end position="24"/>
    </location>
</feature>
<evidence type="ECO:0000313" key="2">
    <source>
        <dbReference type="EMBL" id="GGN47187.1"/>
    </source>
</evidence>
<name>A0ABQ2JKW1_9ACTN</name>
<dbReference type="EMBL" id="BMND01000012">
    <property type="protein sequence ID" value="GGN47187.1"/>
    <property type="molecule type" value="Genomic_DNA"/>
</dbReference>
<dbReference type="SUPFAM" id="SSF46785">
    <property type="entry name" value="Winged helix' DNA-binding domain"/>
    <property type="match status" value="1"/>
</dbReference>
<proteinExistence type="predicted"/>
<sequence>MRGVGELPSANLLVPMGEHGRPHTTGRLARRLAVSDATASAHAAALRGAGLITTIRAGRSVLHRRTELGSLLVRRHG</sequence>
<evidence type="ECO:0008006" key="4">
    <source>
        <dbReference type="Google" id="ProtNLM"/>
    </source>
</evidence>